<gene>
    <name evidence="7" type="primary">mltG</name>
    <name evidence="8" type="ORF">CTLFYP3_00653</name>
</gene>
<evidence type="ECO:0000256" key="1">
    <source>
        <dbReference type="ARBA" id="ARBA00022475"/>
    </source>
</evidence>
<evidence type="ECO:0000256" key="6">
    <source>
        <dbReference type="ARBA" id="ARBA00023316"/>
    </source>
</evidence>
<dbReference type="GO" id="GO:0009252">
    <property type="term" value="P:peptidoglycan biosynthetic process"/>
    <property type="evidence" value="ECO:0007669"/>
    <property type="project" value="UniProtKB-UniRule"/>
</dbReference>
<dbReference type="NCBIfam" id="TIGR00247">
    <property type="entry name" value="endolytic transglycosylase MltG"/>
    <property type="match status" value="1"/>
</dbReference>
<keyword evidence="1 7" id="KW-1003">Cell membrane</keyword>
<dbReference type="Gene3D" id="3.30.1490.480">
    <property type="entry name" value="Endolytic murein transglycosylase"/>
    <property type="match status" value="2"/>
</dbReference>
<organism evidence="8">
    <name type="scientific">Clostridium tertium</name>
    <dbReference type="NCBI Taxonomy" id="1559"/>
    <lineage>
        <taxon>Bacteria</taxon>
        <taxon>Bacillati</taxon>
        <taxon>Bacillota</taxon>
        <taxon>Clostridia</taxon>
        <taxon>Eubacteriales</taxon>
        <taxon>Clostridiaceae</taxon>
        <taxon>Clostridium</taxon>
    </lineage>
</organism>
<evidence type="ECO:0000256" key="7">
    <source>
        <dbReference type="HAMAP-Rule" id="MF_02065"/>
    </source>
</evidence>
<dbReference type="PANTHER" id="PTHR30518:SF2">
    <property type="entry name" value="ENDOLYTIC MUREIN TRANSGLYCOSYLASE"/>
    <property type="match status" value="1"/>
</dbReference>
<evidence type="ECO:0000256" key="2">
    <source>
        <dbReference type="ARBA" id="ARBA00022692"/>
    </source>
</evidence>
<comment type="catalytic activity">
    <reaction evidence="7">
        <text>a peptidoglycan chain = a peptidoglycan chain with N-acetyl-1,6-anhydromuramyl-[peptide] at the reducing end + a peptidoglycan chain with N-acetylglucosamine at the non-reducing end.</text>
        <dbReference type="EC" id="4.2.2.29"/>
    </reaction>
</comment>
<dbReference type="GO" id="GO:0071555">
    <property type="term" value="P:cell wall organization"/>
    <property type="evidence" value="ECO:0007669"/>
    <property type="project" value="UniProtKB-KW"/>
</dbReference>
<accession>A0A6N2ZHU1</accession>
<evidence type="ECO:0000256" key="3">
    <source>
        <dbReference type="ARBA" id="ARBA00022989"/>
    </source>
</evidence>
<keyword evidence="3 7" id="KW-1133">Transmembrane helix</keyword>
<dbReference type="EC" id="4.2.2.29" evidence="7"/>
<dbReference type="CDD" id="cd08010">
    <property type="entry name" value="MltG_like"/>
    <property type="match status" value="1"/>
</dbReference>
<keyword evidence="5 7" id="KW-0456">Lyase</keyword>
<evidence type="ECO:0000256" key="4">
    <source>
        <dbReference type="ARBA" id="ARBA00023136"/>
    </source>
</evidence>
<evidence type="ECO:0000256" key="5">
    <source>
        <dbReference type="ARBA" id="ARBA00023239"/>
    </source>
</evidence>
<evidence type="ECO:0000313" key="8">
    <source>
        <dbReference type="EMBL" id="VYT77446.1"/>
    </source>
</evidence>
<comment type="similarity">
    <text evidence="7">Belongs to the transglycosylase MltG family.</text>
</comment>
<dbReference type="RefSeq" id="WP_156624955.1">
    <property type="nucleotide sequence ID" value="NZ_CACRTO010000005.1"/>
</dbReference>
<dbReference type="PANTHER" id="PTHR30518">
    <property type="entry name" value="ENDOLYTIC MUREIN TRANSGLYCOSYLASE"/>
    <property type="match status" value="1"/>
</dbReference>
<keyword evidence="4 7" id="KW-0472">Membrane</keyword>
<dbReference type="GO" id="GO:0008932">
    <property type="term" value="F:lytic endotransglycosylase activity"/>
    <property type="evidence" value="ECO:0007669"/>
    <property type="project" value="UniProtKB-UniRule"/>
</dbReference>
<keyword evidence="6 7" id="KW-0961">Cell wall biogenesis/degradation</keyword>
<proteinExistence type="inferred from homology"/>
<comment type="function">
    <text evidence="7">Functions as a peptidoglycan terminase that cleaves nascent peptidoglycan strands endolytically to terminate their elongation.</text>
</comment>
<dbReference type="HAMAP" id="MF_02065">
    <property type="entry name" value="MltG"/>
    <property type="match status" value="1"/>
</dbReference>
<name>A0A6N2ZHU1_9CLOT</name>
<reference evidence="8" key="1">
    <citation type="submission" date="2019-11" db="EMBL/GenBank/DDBJ databases">
        <authorList>
            <person name="Feng L."/>
        </authorList>
    </citation>
    <scope>NUCLEOTIDE SEQUENCE</scope>
    <source>
        <strain evidence="8">CTertiumLFYP3</strain>
    </source>
</reference>
<dbReference type="EMBL" id="CACRTO010000005">
    <property type="protein sequence ID" value="VYT77446.1"/>
    <property type="molecule type" value="Genomic_DNA"/>
</dbReference>
<dbReference type="InterPro" id="IPR003770">
    <property type="entry name" value="MLTG-like"/>
</dbReference>
<dbReference type="GO" id="GO:0005886">
    <property type="term" value="C:plasma membrane"/>
    <property type="evidence" value="ECO:0007669"/>
    <property type="project" value="UniProtKB-UniRule"/>
</dbReference>
<sequence length="334" mass="38003">MRTLSKKTISIMIILLFLLILVSFVSVINSPLKGNEDVVVRVEEGDNFYSIINRLEEDKKLKGVPIIKLYVKFSGKSIDIKPGEYLLSKDSSVTDIIDSLNTESSLNKVKFTIPEGYTIDDIANKLEEEGICSKDDFILGIKEYPLPSYVKSNEEKRYNLEGYLFPDTYIIEIGETPKTIIDKMIKRFEEVLDEATKSTNVTVKNEDIETVVTIASMIEKEARLDNERPTIASVIINRLNIDMKLQIDATVIYALGEHVNTVTYDHLEVDSPYNTYKNYGLPVGPISNPGVESIKATLKPDSTDYLFYVLMNDNSHYFTNDDKDFLRKQEELGY</sequence>
<feature type="site" description="Important for catalytic activity" evidence="7">
    <location>
        <position position="221"/>
    </location>
</feature>
<dbReference type="AlphaFoldDB" id="A0A6N2ZHU1"/>
<dbReference type="Pfam" id="PF02618">
    <property type="entry name" value="YceG"/>
    <property type="match status" value="1"/>
</dbReference>
<keyword evidence="2 7" id="KW-0812">Transmembrane</keyword>
<protein>
    <recommendedName>
        <fullName evidence="7">Endolytic murein transglycosylase</fullName>
        <ecNumber evidence="7">4.2.2.29</ecNumber>
    </recommendedName>
    <alternativeName>
        <fullName evidence="7">Peptidoglycan lytic transglycosylase</fullName>
    </alternativeName>
    <alternativeName>
        <fullName evidence="7">Peptidoglycan polymerization terminase</fullName>
    </alternativeName>
</protein>